<organism evidence="1 2">
    <name type="scientific">Methylomagnum ishizawai</name>
    <dbReference type="NCBI Taxonomy" id="1760988"/>
    <lineage>
        <taxon>Bacteria</taxon>
        <taxon>Pseudomonadati</taxon>
        <taxon>Pseudomonadota</taxon>
        <taxon>Gammaproteobacteria</taxon>
        <taxon>Methylococcales</taxon>
        <taxon>Methylococcaceae</taxon>
        <taxon>Methylomagnum</taxon>
    </lineage>
</organism>
<accession>A0A1Y6D2D0</accession>
<dbReference type="Pfam" id="PF05708">
    <property type="entry name" value="Peptidase_C92"/>
    <property type="match status" value="1"/>
</dbReference>
<reference evidence="1 2" key="1">
    <citation type="submission" date="2016-12" db="EMBL/GenBank/DDBJ databases">
        <authorList>
            <person name="Song W.-J."/>
            <person name="Kurnit D.M."/>
        </authorList>
    </citation>
    <scope>NUCLEOTIDE SEQUENCE [LARGE SCALE GENOMIC DNA]</scope>
    <source>
        <strain evidence="1 2">175</strain>
    </source>
</reference>
<dbReference type="InterPro" id="IPR038765">
    <property type="entry name" value="Papain-like_cys_pep_sf"/>
</dbReference>
<proteinExistence type="predicted"/>
<dbReference type="InterPro" id="IPR024453">
    <property type="entry name" value="Peptidase_C92"/>
</dbReference>
<keyword evidence="2" id="KW-1185">Reference proteome</keyword>
<evidence type="ECO:0000313" key="1">
    <source>
        <dbReference type="EMBL" id="SMF94145.1"/>
    </source>
</evidence>
<dbReference type="SUPFAM" id="SSF54001">
    <property type="entry name" value="Cysteine proteinases"/>
    <property type="match status" value="1"/>
</dbReference>
<gene>
    <name evidence="1" type="ORF">SAMN02949497_1452</name>
</gene>
<dbReference type="AlphaFoldDB" id="A0A1Y6D2D0"/>
<evidence type="ECO:0000313" key="2">
    <source>
        <dbReference type="Proteomes" id="UP000192923"/>
    </source>
</evidence>
<dbReference type="Gene3D" id="3.90.1720.10">
    <property type="entry name" value="endopeptidase domain like (from Nostoc punctiforme)"/>
    <property type="match status" value="1"/>
</dbReference>
<name>A0A1Y6D2D0_9GAMM</name>
<dbReference type="EMBL" id="FXAM01000001">
    <property type="protein sequence ID" value="SMF94145.1"/>
    <property type="molecule type" value="Genomic_DNA"/>
</dbReference>
<dbReference type="RefSeq" id="WP_217807268.1">
    <property type="nucleotide sequence ID" value="NZ_FXAM01000001.1"/>
</dbReference>
<protein>
    <submittedName>
        <fullName evidence="1">Permuted papain-like amidase enzyme, YaeF/YiiX, C92 family</fullName>
    </submittedName>
</protein>
<sequence>MPVNINAIPLEPGDLIFTSIPYYLYRKVAAATGSKASHVGIVFPDAEGAWQVAESAVPCVQYSKLDRFLARSENGWFCVRRLKSGLTPAQVDALRQACDARLGKLYHLGFKYESSRQFCSKFVYDAYREATGIEVGTLESFSALLHRQPDTSLTFWRLWFFGLIPWSRLTITPASQMQSPVLGTIIESPTDE</sequence>
<dbReference type="STRING" id="1760988.SAMN02949497_1452"/>
<dbReference type="Proteomes" id="UP000192923">
    <property type="component" value="Unassembled WGS sequence"/>
</dbReference>